<evidence type="ECO:0000256" key="2">
    <source>
        <dbReference type="ARBA" id="ARBA00006727"/>
    </source>
</evidence>
<feature type="region of interest" description="Disordered" evidence="3">
    <location>
        <begin position="1"/>
        <end position="33"/>
    </location>
</feature>
<organism evidence="6 7">
    <name type="scientific">Basidiobolus ranarum</name>
    <dbReference type="NCBI Taxonomy" id="34480"/>
    <lineage>
        <taxon>Eukaryota</taxon>
        <taxon>Fungi</taxon>
        <taxon>Fungi incertae sedis</taxon>
        <taxon>Zoopagomycota</taxon>
        <taxon>Entomophthoromycotina</taxon>
        <taxon>Basidiobolomycetes</taxon>
        <taxon>Basidiobolales</taxon>
        <taxon>Basidiobolaceae</taxon>
        <taxon>Basidiobolus</taxon>
    </lineage>
</organism>
<dbReference type="CDD" id="cd17353">
    <property type="entry name" value="MFS_OFA_like"/>
    <property type="match status" value="1"/>
</dbReference>
<feature type="transmembrane region" description="Helical" evidence="4">
    <location>
        <begin position="69"/>
        <end position="90"/>
    </location>
</feature>
<comment type="subcellular location">
    <subcellularLocation>
        <location evidence="1">Membrane</location>
        <topology evidence="1">Multi-pass membrane protein</topology>
    </subcellularLocation>
</comment>
<dbReference type="Pfam" id="PF07690">
    <property type="entry name" value="MFS_1"/>
    <property type="match status" value="1"/>
</dbReference>
<gene>
    <name evidence="6" type="ORF">K7432_010560</name>
</gene>
<evidence type="ECO:0000313" key="6">
    <source>
        <dbReference type="EMBL" id="KAK9763088.1"/>
    </source>
</evidence>
<feature type="transmembrane region" description="Helical" evidence="4">
    <location>
        <begin position="424"/>
        <end position="447"/>
    </location>
</feature>
<name>A0ABR2WNK2_9FUNG</name>
<dbReference type="InterPro" id="IPR050327">
    <property type="entry name" value="Proton-linked_MCT"/>
</dbReference>
<keyword evidence="4" id="KW-1133">Transmembrane helix</keyword>
<feature type="transmembrane region" description="Helical" evidence="4">
    <location>
        <begin position="331"/>
        <end position="351"/>
    </location>
</feature>
<dbReference type="InterPro" id="IPR011701">
    <property type="entry name" value="MFS"/>
</dbReference>
<feature type="compositionally biased region" description="Polar residues" evidence="3">
    <location>
        <begin position="1"/>
        <end position="10"/>
    </location>
</feature>
<dbReference type="Proteomes" id="UP001479436">
    <property type="component" value="Unassembled WGS sequence"/>
</dbReference>
<feature type="transmembrane region" description="Helical" evidence="4">
    <location>
        <begin position="166"/>
        <end position="188"/>
    </location>
</feature>
<evidence type="ECO:0000256" key="3">
    <source>
        <dbReference type="SAM" id="MobiDB-lite"/>
    </source>
</evidence>
<keyword evidence="4" id="KW-0812">Transmembrane</keyword>
<evidence type="ECO:0000313" key="7">
    <source>
        <dbReference type="Proteomes" id="UP001479436"/>
    </source>
</evidence>
<feature type="transmembrane region" description="Helical" evidence="4">
    <location>
        <begin position="467"/>
        <end position="484"/>
    </location>
</feature>
<dbReference type="Gene3D" id="1.20.1250.20">
    <property type="entry name" value="MFS general substrate transporter like domains"/>
    <property type="match status" value="2"/>
</dbReference>
<evidence type="ECO:0000256" key="1">
    <source>
        <dbReference type="ARBA" id="ARBA00004141"/>
    </source>
</evidence>
<sequence length="540" mass="58525">MTDNYFSSDTKGPALTASTIDSTPPTAPPPPTSSNPILRQILWHYGTTTSVRDPSQIERERFLVGSVPFNRWCLMPAAVVIQFCCGSLYAWSVFNDPIDNAIRPGSTEKLAPITFSIAVGVFGISAATMGPWLERNGPKKGALLSSTLFYLGNLISALAVHLKQMWLLYIGFGIIGGFGLGLGYISPVSSLQKWFPDRRGLAAGFAVCGFGAGSIAIGKVILPLIAAVGLPLTFVILGSFYFVFMVSAAFVLRVPPPGYTVIATPTAQTEVNEKGGAVVQQPVIKLTLIESITSRDFILLYIVFFANAIFGLVVISRLANMITDLFGYDKNAAATIVSINGGFNLFGRIFFSTISDFVGRKVCFLFMLVIQVVVMATFNIITSTQTYWAFLLTMFSLTACYGGGFGVIPAFLADMFGPTNIGACHGIILTAWSIAGVGGGLVFTAVYNNMISSGSTKSDPRTYVVNVYWILVFVLIGLIAGVFVRTTMKDRLLPAVPGQILRMRIFGKTVRLVNNNGMRLETLTFEQEEAEWNQYLSQLQ</sequence>
<dbReference type="InterPro" id="IPR020846">
    <property type="entry name" value="MFS_dom"/>
</dbReference>
<feature type="transmembrane region" description="Helical" evidence="4">
    <location>
        <begin position="363"/>
        <end position="381"/>
    </location>
</feature>
<feature type="transmembrane region" description="Helical" evidence="4">
    <location>
        <begin position="232"/>
        <end position="252"/>
    </location>
</feature>
<dbReference type="SUPFAM" id="SSF103473">
    <property type="entry name" value="MFS general substrate transporter"/>
    <property type="match status" value="1"/>
</dbReference>
<dbReference type="PANTHER" id="PTHR11360">
    <property type="entry name" value="MONOCARBOXYLATE TRANSPORTER"/>
    <property type="match status" value="1"/>
</dbReference>
<dbReference type="EMBL" id="JASJQH010000735">
    <property type="protein sequence ID" value="KAK9763088.1"/>
    <property type="molecule type" value="Genomic_DNA"/>
</dbReference>
<proteinExistence type="inferred from homology"/>
<dbReference type="InterPro" id="IPR036259">
    <property type="entry name" value="MFS_trans_sf"/>
</dbReference>
<feature type="transmembrane region" description="Helical" evidence="4">
    <location>
        <begin position="298"/>
        <end position="319"/>
    </location>
</feature>
<feature type="transmembrane region" description="Helical" evidence="4">
    <location>
        <begin position="387"/>
        <end position="412"/>
    </location>
</feature>
<feature type="transmembrane region" description="Helical" evidence="4">
    <location>
        <begin position="110"/>
        <end position="129"/>
    </location>
</feature>
<evidence type="ECO:0000259" key="5">
    <source>
        <dbReference type="PROSITE" id="PS50850"/>
    </source>
</evidence>
<keyword evidence="7" id="KW-1185">Reference proteome</keyword>
<keyword evidence="4" id="KW-0472">Membrane</keyword>
<feature type="transmembrane region" description="Helical" evidence="4">
    <location>
        <begin position="141"/>
        <end position="160"/>
    </location>
</feature>
<protein>
    <recommendedName>
        <fullName evidence="5">Major facilitator superfamily (MFS) profile domain-containing protein</fullName>
    </recommendedName>
</protein>
<evidence type="ECO:0000256" key="4">
    <source>
        <dbReference type="SAM" id="Phobius"/>
    </source>
</evidence>
<feature type="transmembrane region" description="Helical" evidence="4">
    <location>
        <begin position="200"/>
        <end position="226"/>
    </location>
</feature>
<dbReference type="PROSITE" id="PS50850">
    <property type="entry name" value="MFS"/>
    <property type="match status" value="1"/>
</dbReference>
<comment type="similarity">
    <text evidence="2">Belongs to the major facilitator superfamily. Monocarboxylate porter (TC 2.A.1.13) family.</text>
</comment>
<comment type="caution">
    <text evidence="6">The sequence shown here is derived from an EMBL/GenBank/DDBJ whole genome shotgun (WGS) entry which is preliminary data.</text>
</comment>
<feature type="domain" description="Major facilitator superfamily (MFS) profile" evidence="5">
    <location>
        <begin position="70"/>
        <end position="489"/>
    </location>
</feature>
<reference evidence="6 7" key="1">
    <citation type="submission" date="2023-04" db="EMBL/GenBank/DDBJ databases">
        <title>Genome of Basidiobolus ranarum AG-B5.</title>
        <authorList>
            <person name="Stajich J.E."/>
            <person name="Carter-House D."/>
            <person name="Gryganskyi A."/>
        </authorList>
    </citation>
    <scope>NUCLEOTIDE SEQUENCE [LARGE SCALE GENOMIC DNA]</scope>
    <source>
        <strain evidence="6 7">AG-B5</strain>
    </source>
</reference>
<dbReference type="PANTHER" id="PTHR11360:SF317">
    <property type="entry name" value="MAJOR FACILITATOR SUPERFAMILY (MFS) PROFILE DOMAIN-CONTAINING PROTEIN-RELATED"/>
    <property type="match status" value="1"/>
</dbReference>
<accession>A0ABR2WNK2</accession>